<proteinExistence type="predicted"/>
<protein>
    <submittedName>
        <fullName evidence="2">Uncharacterized protein</fullName>
    </submittedName>
</protein>
<evidence type="ECO:0000256" key="1">
    <source>
        <dbReference type="SAM" id="MobiDB-lite"/>
    </source>
</evidence>
<dbReference type="EMBL" id="CM018052">
    <property type="protein sequence ID" value="KAA8515232.1"/>
    <property type="molecule type" value="Genomic_DNA"/>
</dbReference>
<dbReference type="AlphaFoldDB" id="A0A5J4ZBT4"/>
<reference evidence="2 3" key="1">
    <citation type="submission" date="2019-09" db="EMBL/GenBank/DDBJ databases">
        <title>A chromosome-level genome assembly of the Chinese tupelo Nyssa sinensis.</title>
        <authorList>
            <person name="Yang X."/>
            <person name="Kang M."/>
            <person name="Yang Y."/>
            <person name="Xiong H."/>
            <person name="Wang M."/>
            <person name="Zhang Z."/>
            <person name="Wang Z."/>
            <person name="Wu H."/>
            <person name="Ma T."/>
            <person name="Liu J."/>
            <person name="Xi Z."/>
        </authorList>
    </citation>
    <scope>NUCLEOTIDE SEQUENCE [LARGE SCALE GENOMIC DNA]</scope>
    <source>
        <strain evidence="2">J267</strain>
        <tissue evidence="2">Leaf</tissue>
    </source>
</reference>
<feature type="compositionally biased region" description="Gly residues" evidence="1">
    <location>
        <begin position="66"/>
        <end position="98"/>
    </location>
</feature>
<accession>A0A5J4ZBT4</accession>
<gene>
    <name evidence="2" type="ORF">F0562_018538</name>
</gene>
<feature type="compositionally biased region" description="Polar residues" evidence="1">
    <location>
        <begin position="121"/>
        <end position="130"/>
    </location>
</feature>
<evidence type="ECO:0000313" key="3">
    <source>
        <dbReference type="Proteomes" id="UP000325577"/>
    </source>
</evidence>
<keyword evidence="3" id="KW-1185">Reference proteome</keyword>
<evidence type="ECO:0000313" key="2">
    <source>
        <dbReference type="EMBL" id="KAA8515232.1"/>
    </source>
</evidence>
<feature type="region of interest" description="Disordered" evidence="1">
    <location>
        <begin position="66"/>
        <end position="139"/>
    </location>
</feature>
<sequence>MLCSVVAVIEGFEEEGGKRVLCDDVKTTNHSSLRLSPKRSLPQWWALAVEIGQGFLRVKPRVHRGSGYGGGGGYNRGGGGGRYGGGGGYGGSGGGYGGGRDRGYEGGLEFGGRRRRRPLVASSSEANTDGSRCFSDSDD</sequence>
<dbReference type="Proteomes" id="UP000325577">
    <property type="component" value="Linkage Group LG9"/>
</dbReference>
<name>A0A5J4ZBT4_9ASTE</name>
<organism evidence="2 3">
    <name type="scientific">Nyssa sinensis</name>
    <dbReference type="NCBI Taxonomy" id="561372"/>
    <lineage>
        <taxon>Eukaryota</taxon>
        <taxon>Viridiplantae</taxon>
        <taxon>Streptophyta</taxon>
        <taxon>Embryophyta</taxon>
        <taxon>Tracheophyta</taxon>
        <taxon>Spermatophyta</taxon>
        <taxon>Magnoliopsida</taxon>
        <taxon>eudicotyledons</taxon>
        <taxon>Gunneridae</taxon>
        <taxon>Pentapetalae</taxon>
        <taxon>asterids</taxon>
        <taxon>Cornales</taxon>
        <taxon>Nyssaceae</taxon>
        <taxon>Nyssa</taxon>
    </lineage>
</organism>